<organism evidence="1 2">
    <name type="scientific">Enterocloster asparagiformis</name>
    <dbReference type="NCBI Taxonomy" id="333367"/>
    <lineage>
        <taxon>Bacteria</taxon>
        <taxon>Bacillati</taxon>
        <taxon>Bacillota</taxon>
        <taxon>Clostridia</taxon>
        <taxon>Lachnospirales</taxon>
        <taxon>Lachnospiraceae</taxon>
        <taxon>Enterocloster</taxon>
    </lineage>
</organism>
<gene>
    <name evidence="1" type="ORF">DWV29_14095</name>
</gene>
<dbReference type="EMBL" id="QSBM01000010">
    <property type="protein sequence ID" value="RGX28742.1"/>
    <property type="molecule type" value="Genomic_DNA"/>
</dbReference>
<dbReference type="Proteomes" id="UP000283880">
    <property type="component" value="Unassembled WGS sequence"/>
</dbReference>
<evidence type="ECO:0000313" key="2">
    <source>
        <dbReference type="Proteomes" id="UP000283880"/>
    </source>
</evidence>
<dbReference type="SUPFAM" id="SSF51658">
    <property type="entry name" value="Xylose isomerase-like"/>
    <property type="match status" value="1"/>
</dbReference>
<reference evidence="1 2" key="1">
    <citation type="submission" date="2018-08" db="EMBL/GenBank/DDBJ databases">
        <title>A genome reference for cultivated species of the human gut microbiota.</title>
        <authorList>
            <person name="Zou Y."/>
            <person name="Xue W."/>
            <person name="Luo G."/>
        </authorList>
    </citation>
    <scope>NUCLEOTIDE SEQUENCE [LARGE SCALE GENOMIC DNA]</scope>
    <source>
        <strain evidence="1 2">AF04-15</strain>
    </source>
</reference>
<evidence type="ECO:0000313" key="1">
    <source>
        <dbReference type="EMBL" id="RGX28742.1"/>
    </source>
</evidence>
<dbReference type="RefSeq" id="WP_117777560.1">
    <property type="nucleotide sequence ID" value="NZ_QSBM01000010.1"/>
</dbReference>
<evidence type="ECO:0008006" key="3">
    <source>
        <dbReference type="Google" id="ProtNLM"/>
    </source>
</evidence>
<dbReference type="InterPro" id="IPR036237">
    <property type="entry name" value="Xyl_isomerase-like_sf"/>
</dbReference>
<name>A0A413FE75_9FIRM</name>
<dbReference type="Gene3D" id="3.20.20.150">
    <property type="entry name" value="Divalent-metal-dependent TIM barrel enzymes"/>
    <property type="match status" value="1"/>
</dbReference>
<accession>A0A413FE75</accession>
<sequence length="384" mass="43304">MKDYTTLKEGCLTPAALQDVPGFCRRFGLEGIEVFMDDVKNRTEVLFAAETEKEALVDRLAAGSVKRIHCSYWAYPTSFLTKHSFSQLEERCGGLAAVREYYGDLTGAHMYARWCQEYELATALGAQSYTFHLIDYAPIDGMWDFTISKADIRQAMISMLQHFLNELLDRGLIGPDSPQIELENAGWGLEHGMQTAEDYAMLYRQIYDPFHKVKLGWDINHLLHALGADAGSGSARFYLPDSEITPEMNRLQAEYGHDPSLFAVKWLEHNILHPDLAGKVGSIHLSDCGLKDTQYFTNGIFTGEYYQNISALKTWEEREEYGVGIVLSKYDNHLVLGTGVLEPVYVKAMIGALAVHSPECVILHELKNSTDLEQDLRRQLDCIA</sequence>
<comment type="caution">
    <text evidence="1">The sequence shown here is derived from an EMBL/GenBank/DDBJ whole genome shotgun (WGS) entry which is preliminary data.</text>
</comment>
<dbReference type="AlphaFoldDB" id="A0A413FE75"/>
<protein>
    <recommendedName>
        <fullName evidence="3">Sugar phosphate isomerase/epimerase</fullName>
    </recommendedName>
</protein>
<proteinExistence type="predicted"/>
<dbReference type="OrthoDB" id="9791357at2"/>